<comment type="caution">
    <text evidence="3">The sequence shown here is derived from an EMBL/GenBank/DDBJ whole genome shotgun (WGS) entry which is preliminary data.</text>
</comment>
<dbReference type="Pfam" id="PF24864">
    <property type="entry name" value="DUF7730"/>
    <property type="match status" value="1"/>
</dbReference>
<dbReference type="EMBL" id="MU857134">
    <property type="protein sequence ID" value="KAK4149687.1"/>
    <property type="molecule type" value="Genomic_DNA"/>
</dbReference>
<evidence type="ECO:0000313" key="3">
    <source>
        <dbReference type="EMBL" id="KAK4149687.1"/>
    </source>
</evidence>
<gene>
    <name evidence="3" type="ORF">C8A00DRAFT_46737</name>
</gene>
<dbReference type="PANTHER" id="PTHR38790">
    <property type="entry name" value="2EXR DOMAIN-CONTAINING PROTEIN-RELATED"/>
    <property type="match status" value="1"/>
</dbReference>
<feature type="region of interest" description="Disordered" evidence="1">
    <location>
        <begin position="1"/>
        <end position="60"/>
    </location>
</feature>
<evidence type="ECO:0000259" key="2">
    <source>
        <dbReference type="Pfam" id="PF24864"/>
    </source>
</evidence>
<organism evidence="3 4">
    <name type="scientific">Chaetomidium leptoderma</name>
    <dbReference type="NCBI Taxonomy" id="669021"/>
    <lineage>
        <taxon>Eukaryota</taxon>
        <taxon>Fungi</taxon>
        <taxon>Dikarya</taxon>
        <taxon>Ascomycota</taxon>
        <taxon>Pezizomycotina</taxon>
        <taxon>Sordariomycetes</taxon>
        <taxon>Sordariomycetidae</taxon>
        <taxon>Sordariales</taxon>
        <taxon>Chaetomiaceae</taxon>
        <taxon>Chaetomidium</taxon>
    </lineage>
</organism>
<sequence>MSRFKQWFKGTFNPGKDQTKDDDAKPLPLTKDDDATLEPLPLRTEWPQIPTSRTTEETTANYGLFRRMPLELRRQILNHAFGSRTLHVDLAFDHPYIRKSVHRSDTKARHNHCDFGSDLVRDPRNPKQWQWFSCVCHRRLVRTDEEGLVLSGRTARIEPCEDGCIPGRRIGKRDTQRDPSTPSADDMCHIGVMGWLLACRQAYVDGIHVLYGTNTFHLASLPLLLDLPRLMSPQRLAAITSLELLLTFTSPDLFDDETIKSVWDHALAPPLNTSAEDKVERVILGPVEDMFRCLGPGPGKHFSFAIQRGGWQVLADRLTQQDPRAQQFFESFDDSSYQERLWKPLGDDGSGYWLRPGWDDFAVFGREYWMFDIWRTGGFRGGF</sequence>
<accession>A0AAN6VDY7</accession>
<dbReference type="AlphaFoldDB" id="A0AAN6VDY7"/>
<reference evidence="3" key="2">
    <citation type="submission" date="2023-05" db="EMBL/GenBank/DDBJ databases">
        <authorList>
            <consortium name="Lawrence Berkeley National Laboratory"/>
            <person name="Steindorff A."/>
            <person name="Hensen N."/>
            <person name="Bonometti L."/>
            <person name="Westerberg I."/>
            <person name="Brannstrom I.O."/>
            <person name="Guillou S."/>
            <person name="Cros-Aarteil S."/>
            <person name="Calhoun S."/>
            <person name="Haridas S."/>
            <person name="Kuo A."/>
            <person name="Mondo S."/>
            <person name="Pangilinan J."/>
            <person name="Riley R."/>
            <person name="Labutti K."/>
            <person name="Andreopoulos B."/>
            <person name="Lipzen A."/>
            <person name="Chen C."/>
            <person name="Yanf M."/>
            <person name="Daum C."/>
            <person name="Ng V."/>
            <person name="Clum A."/>
            <person name="Ohm R."/>
            <person name="Martin F."/>
            <person name="Silar P."/>
            <person name="Natvig D."/>
            <person name="Lalanne C."/>
            <person name="Gautier V."/>
            <person name="Ament-Velasquez S.L."/>
            <person name="Kruys A."/>
            <person name="Hutchinson M.I."/>
            <person name="Powell A.J."/>
            <person name="Barry K."/>
            <person name="Miller A.N."/>
            <person name="Grigoriev I.V."/>
            <person name="Debuchy R."/>
            <person name="Gladieux P."/>
            <person name="Thoren M.H."/>
            <person name="Johannesson H."/>
        </authorList>
    </citation>
    <scope>NUCLEOTIDE SEQUENCE</scope>
    <source>
        <strain evidence="3">CBS 538.74</strain>
    </source>
</reference>
<keyword evidence="4" id="KW-1185">Reference proteome</keyword>
<evidence type="ECO:0000256" key="1">
    <source>
        <dbReference type="SAM" id="MobiDB-lite"/>
    </source>
</evidence>
<feature type="domain" description="DUF7730" evidence="2">
    <location>
        <begin position="188"/>
        <end position="259"/>
    </location>
</feature>
<evidence type="ECO:0000313" key="4">
    <source>
        <dbReference type="Proteomes" id="UP001302745"/>
    </source>
</evidence>
<proteinExistence type="predicted"/>
<dbReference type="Proteomes" id="UP001302745">
    <property type="component" value="Unassembled WGS sequence"/>
</dbReference>
<protein>
    <recommendedName>
        <fullName evidence="2">DUF7730 domain-containing protein</fullName>
    </recommendedName>
</protein>
<feature type="compositionally biased region" description="Polar residues" evidence="1">
    <location>
        <begin position="49"/>
        <end position="60"/>
    </location>
</feature>
<dbReference type="PANTHER" id="PTHR38790:SF4">
    <property type="entry name" value="2EXR DOMAIN-CONTAINING PROTEIN"/>
    <property type="match status" value="1"/>
</dbReference>
<name>A0AAN6VDY7_9PEZI</name>
<reference evidence="3" key="1">
    <citation type="journal article" date="2023" name="Mol. Phylogenet. Evol.">
        <title>Genome-scale phylogeny and comparative genomics of the fungal order Sordariales.</title>
        <authorList>
            <person name="Hensen N."/>
            <person name="Bonometti L."/>
            <person name="Westerberg I."/>
            <person name="Brannstrom I.O."/>
            <person name="Guillou S."/>
            <person name="Cros-Aarteil S."/>
            <person name="Calhoun S."/>
            <person name="Haridas S."/>
            <person name="Kuo A."/>
            <person name="Mondo S."/>
            <person name="Pangilinan J."/>
            <person name="Riley R."/>
            <person name="LaButti K."/>
            <person name="Andreopoulos B."/>
            <person name="Lipzen A."/>
            <person name="Chen C."/>
            <person name="Yan M."/>
            <person name="Daum C."/>
            <person name="Ng V."/>
            <person name="Clum A."/>
            <person name="Steindorff A."/>
            <person name="Ohm R.A."/>
            <person name="Martin F."/>
            <person name="Silar P."/>
            <person name="Natvig D.O."/>
            <person name="Lalanne C."/>
            <person name="Gautier V."/>
            <person name="Ament-Velasquez S.L."/>
            <person name="Kruys A."/>
            <person name="Hutchinson M.I."/>
            <person name="Powell A.J."/>
            <person name="Barry K."/>
            <person name="Miller A.N."/>
            <person name="Grigoriev I.V."/>
            <person name="Debuchy R."/>
            <person name="Gladieux P."/>
            <person name="Hiltunen Thoren M."/>
            <person name="Johannesson H."/>
        </authorList>
    </citation>
    <scope>NUCLEOTIDE SEQUENCE</scope>
    <source>
        <strain evidence="3">CBS 538.74</strain>
    </source>
</reference>
<dbReference type="InterPro" id="IPR056632">
    <property type="entry name" value="DUF7730"/>
</dbReference>
<feature type="compositionally biased region" description="Basic and acidic residues" evidence="1">
    <location>
        <begin position="17"/>
        <end position="34"/>
    </location>
</feature>